<keyword evidence="2" id="KW-0732">Signal</keyword>
<dbReference type="InterPro" id="IPR012334">
    <property type="entry name" value="Pectin_lyas_fold"/>
</dbReference>
<feature type="signal peptide" evidence="2">
    <location>
        <begin position="1"/>
        <end position="20"/>
    </location>
</feature>
<evidence type="ECO:0000256" key="1">
    <source>
        <dbReference type="SAM" id="MobiDB-lite"/>
    </source>
</evidence>
<dbReference type="AlphaFoldDB" id="A0A916Z2T7"/>
<name>A0A916Z2T7_9BACL</name>
<evidence type="ECO:0000256" key="2">
    <source>
        <dbReference type="SAM" id="SignalP"/>
    </source>
</evidence>
<reference evidence="4" key="2">
    <citation type="submission" date="2020-09" db="EMBL/GenBank/DDBJ databases">
        <authorList>
            <person name="Sun Q."/>
            <person name="Zhou Y."/>
        </authorList>
    </citation>
    <scope>NUCLEOTIDE SEQUENCE</scope>
    <source>
        <strain evidence="4">CGMCC 1.15178</strain>
    </source>
</reference>
<gene>
    <name evidence="4" type="ORF">GCM10010911_34110</name>
</gene>
<feature type="chain" id="PRO_5038999772" description="Right handed beta helix domain-containing protein" evidence="2">
    <location>
        <begin position="21"/>
        <end position="709"/>
    </location>
</feature>
<sequence length="709" mass="76797">MKIRIVAMAMAIMLILQLSGQPVRSTPIAEGAEAASVYAIELSRFGIYSDGTHPVETTKGINAALQWAFANNIHAVSLPSGKYLIDKNSRIEMVSDMLFQLPDDAVLQKETNGRESYEIMIVGYGINNVTLQGGTYRGDKDTHDYTKKDNPHTSGKHESGYGIQTQGPVNLKIDGIKAINFTGDGLALGGKNTLAKDLYEGSFVSGGIDDQGRMVTNANKVRTKTALDFSNPIFKKERQFELANPVNLPFAADLYFYDKAGKFLKKLANVKMRDLIDIPAQADHFYVVFAKASTKGAYVEFWNRALTRDSLVTNSEFAFNRRQGITVGGADNVTISNNAIHDIKGIAPQSGIDVEGGFGENGNRNSNIYIKKNQFYNNAAYDVILYDGRDAVVEGNNMASKGAIGLAVSDPFSGARVIDNNFDGSRISATNDAVFIGNKMNDSYTYFEGPNITIDGMVLKDSRFSVSAKVAFGVSVNNITMYNNKKSDSGLAVWGQPIHIKNMTINGEPTLRAVTGGAIGSIFDNLKVIGFNSEYGLSLPPGTYNNCVFEGAEGGRFGSVQAVMAGKYEFNKCSFISNSTVIANFLGEHPKLDLTIKNSTFKLRGNTQAISVQSAANVLLENNTITADKLTSTSTELIKLNDYWKRSDRYDILKASITGNRIVSNIAAVGISTVYAGVGAPAYIVQNNNLHLAVLSLKTNDKASGNTKT</sequence>
<dbReference type="SUPFAM" id="SSF51126">
    <property type="entry name" value="Pectin lyase-like"/>
    <property type="match status" value="2"/>
</dbReference>
<dbReference type="RefSeq" id="WP_188993109.1">
    <property type="nucleotide sequence ID" value="NZ_BMHP01000002.1"/>
</dbReference>
<accession>A0A916Z2T7</accession>
<dbReference type="InterPro" id="IPR039448">
    <property type="entry name" value="Beta_helix"/>
</dbReference>
<evidence type="ECO:0000313" key="5">
    <source>
        <dbReference type="Proteomes" id="UP000612456"/>
    </source>
</evidence>
<dbReference type="InterPro" id="IPR006626">
    <property type="entry name" value="PbH1"/>
</dbReference>
<dbReference type="EMBL" id="BMHP01000002">
    <property type="protein sequence ID" value="GGD73418.1"/>
    <property type="molecule type" value="Genomic_DNA"/>
</dbReference>
<reference evidence="4" key="1">
    <citation type="journal article" date="2014" name="Int. J. Syst. Evol. Microbiol.">
        <title>Complete genome sequence of Corynebacterium casei LMG S-19264T (=DSM 44701T), isolated from a smear-ripened cheese.</title>
        <authorList>
            <consortium name="US DOE Joint Genome Institute (JGI-PGF)"/>
            <person name="Walter F."/>
            <person name="Albersmeier A."/>
            <person name="Kalinowski J."/>
            <person name="Ruckert C."/>
        </authorList>
    </citation>
    <scope>NUCLEOTIDE SEQUENCE</scope>
    <source>
        <strain evidence="4">CGMCC 1.15178</strain>
    </source>
</reference>
<proteinExistence type="predicted"/>
<dbReference type="Gene3D" id="2.160.20.10">
    <property type="entry name" value="Single-stranded right-handed beta-helix, Pectin lyase-like"/>
    <property type="match status" value="3"/>
</dbReference>
<comment type="caution">
    <text evidence="4">The sequence shown here is derived from an EMBL/GenBank/DDBJ whole genome shotgun (WGS) entry which is preliminary data.</text>
</comment>
<dbReference type="SMART" id="SM00710">
    <property type="entry name" value="PbH1"/>
    <property type="match status" value="10"/>
</dbReference>
<dbReference type="Proteomes" id="UP000612456">
    <property type="component" value="Unassembled WGS sequence"/>
</dbReference>
<feature type="region of interest" description="Disordered" evidence="1">
    <location>
        <begin position="140"/>
        <end position="161"/>
    </location>
</feature>
<evidence type="ECO:0000259" key="3">
    <source>
        <dbReference type="Pfam" id="PF13229"/>
    </source>
</evidence>
<organism evidence="4 5">
    <name type="scientific">Paenibacillus nasutitermitis</name>
    <dbReference type="NCBI Taxonomy" id="1652958"/>
    <lineage>
        <taxon>Bacteria</taxon>
        <taxon>Bacillati</taxon>
        <taxon>Bacillota</taxon>
        <taxon>Bacilli</taxon>
        <taxon>Bacillales</taxon>
        <taxon>Paenibacillaceae</taxon>
        <taxon>Paenibacillus</taxon>
    </lineage>
</organism>
<dbReference type="InterPro" id="IPR011050">
    <property type="entry name" value="Pectin_lyase_fold/virulence"/>
</dbReference>
<evidence type="ECO:0000313" key="4">
    <source>
        <dbReference type="EMBL" id="GGD73418.1"/>
    </source>
</evidence>
<keyword evidence="5" id="KW-1185">Reference proteome</keyword>
<dbReference type="Pfam" id="PF13229">
    <property type="entry name" value="Beta_helix"/>
    <property type="match status" value="1"/>
</dbReference>
<feature type="compositionally biased region" description="Basic and acidic residues" evidence="1">
    <location>
        <begin position="140"/>
        <end position="159"/>
    </location>
</feature>
<feature type="domain" description="Right handed beta helix" evidence="3">
    <location>
        <begin position="311"/>
        <end position="436"/>
    </location>
</feature>
<protein>
    <recommendedName>
        <fullName evidence="3">Right handed beta helix domain-containing protein</fullName>
    </recommendedName>
</protein>